<name>A0A4U8T6C6_9HELI</name>
<proteinExistence type="predicted"/>
<reference evidence="1 2" key="1">
    <citation type="journal article" date="2014" name="Genome Announc.">
        <title>Draft genome sequences of eight enterohepatic helicobacter species isolated from both laboratory and wild rodents.</title>
        <authorList>
            <person name="Sheh A."/>
            <person name="Shen Z."/>
            <person name="Fox J.G."/>
        </authorList>
    </citation>
    <scope>NUCLEOTIDE SEQUENCE [LARGE SCALE GENOMIC DNA]</scope>
    <source>
        <strain evidence="1 2">MIT 09-6949</strain>
    </source>
</reference>
<organism evidence="1 2">
    <name type="scientific">Helicobacter jaachi</name>
    <dbReference type="NCBI Taxonomy" id="1677920"/>
    <lineage>
        <taxon>Bacteria</taxon>
        <taxon>Pseudomonadati</taxon>
        <taxon>Campylobacterota</taxon>
        <taxon>Epsilonproteobacteria</taxon>
        <taxon>Campylobacterales</taxon>
        <taxon>Helicobacteraceae</taxon>
        <taxon>Helicobacter</taxon>
    </lineage>
</organism>
<evidence type="ECO:0008006" key="3">
    <source>
        <dbReference type="Google" id="ProtNLM"/>
    </source>
</evidence>
<evidence type="ECO:0000313" key="1">
    <source>
        <dbReference type="EMBL" id="TLD95111.1"/>
    </source>
</evidence>
<dbReference type="OrthoDB" id="5335006at2"/>
<dbReference type="STRING" id="1677920.LS71_07115"/>
<accession>A0A4U8T6C6</accession>
<dbReference type="EMBL" id="JRPR02000012">
    <property type="protein sequence ID" value="TLD95111.1"/>
    <property type="molecule type" value="Genomic_DNA"/>
</dbReference>
<evidence type="ECO:0000313" key="2">
    <source>
        <dbReference type="Proteomes" id="UP000029733"/>
    </source>
</evidence>
<protein>
    <recommendedName>
        <fullName evidence="3">DUF2249 domain-containing protein</fullName>
    </recommendedName>
</protein>
<comment type="caution">
    <text evidence="1">The sequence shown here is derived from an EMBL/GenBank/DDBJ whole genome shotgun (WGS) entry which is preliminary data.</text>
</comment>
<dbReference type="RefSeq" id="WP_034355772.1">
    <property type="nucleotide sequence ID" value="NZ_JRPR02000012.1"/>
</dbReference>
<dbReference type="AlphaFoldDB" id="A0A4U8T6C6"/>
<sequence>MKILEYDVSHLEHPRPLEIMSEALLYAHSGDILLMKHYREPLLLYDVIKAQALTYVVNPLDSKTNPQPLYRIYIAKESILKPFVAYLQAHTANAMQESAQNTTQNITNTAHKGAHNPTRQDFQIFKDMPCIKVSL</sequence>
<gene>
    <name evidence="1" type="ORF">LS71_008750</name>
</gene>
<dbReference type="Proteomes" id="UP000029733">
    <property type="component" value="Unassembled WGS sequence"/>
</dbReference>
<keyword evidence="2" id="KW-1185">Reference proteome</keyword>